<dbReference type="EMBL" id="MCAQ01000010">
    <property type="protein sequence ID" value="RKF37691.1"/>
    <property type="molecule type" value="Genomic_DNA"/>
</dbReference>
<feature type="domain" description="Sulfatase-modifying factor enzyme-like" evidence="1">
    <location>
        <begin position="47"/>
        <end position="342"/>
    </location>
</feature>
<reference evidence="2 3" key="1">
    <citation type="submission" date="2016-07" db="EMBL/GenBank/DDBJ databases">
        <title>Genome analysis of Sphingobacterium siyangense T12B17.</title>
        <authorList>
            <person name="Xu D."/>
            <person name="Su Y."/>
            <person name="Zheng S."/>
        </authorList>
    </citation>
    <scope>NUCLEOTIDE SEQUENCE [LARGE SCALE GENOMIC DNA]</scope>
    <source>
        <strain evidence="2 3">T12B17</strain>
    </source>
</reference>
<dbReference type="AlphaFoldDB" id="A0A420FXP0"/>
<dbReference type="Pfam" id="PF03781">
    <property type="entry name" value="FGE-sulfatase"/>
    <property type="match status" value="1"/>
</dbReference>
<dbReference type="InterPro" id="IPR042095">
    <property type="entry name" value="SUMF_sf"/>
</dbReference>
<proteinExistence type="predicted"/>
<dbReference type="InterPro" id="IPR005532">
    <property type="entry name" value="SUMF_dom"/>
</dbReference>
<organism evidence="2 3">
    <name type="scientific">Sphingobacterium siyangense</name>
    <dbReference type="NCBI Taxonomy" id="459529"/>
    <lineage>
        <taxon>Bacteria</taxon>
        <taxon>Pseudomonadati</taxon>
        <taxon>Bacteroidota</taxon>
        <taxon>Sphingobacteriia</taxon>
        <taxon>Sphingobacteriales</taxon>
        <taxon>Sphingobacteriaceae</taxon>
        <taxon>Sphingobacterium</taxon>
    </lineage>
</organism>
<dbReference type="Proteomes" id="UP000286402">
    <property type="component" value="Unassembled WGS sequence"/>
</dbReference>
<gene>
    <name evidence="2" type="ORF">BCY89_27570</name>
</gene>
<dbReference type="PANTHER" id="PTHR23150:SF19">
    <property type="entry name" value="FORMYLGLYCINE-GENERATING ENZYME"/>
    <property type="match status" value="1"/>
</dbReference>
<sequence length="345" mass="39052">MLFNLTLITCLSLFSTKDTLSCCVGENIPTRAGMIKSQIAQLKSKTTDKMILVEGGKFLMGSSNFEDSKPLHQVQLNSFYMDEHEVTNAQFAQFVKETGYVTVAERELDPKDFPGVDPKMLVPGSAVFSKPKELNSLNNYLMWWEYVPGANWQHPEGPNSSIKDKMNYPVVQVAYEDAAAYAKWAGKRLPTEAEWEYAARGRKDANDDLYYWGKDLKPNGKWTANIYQGKFPVQDSKEDGFEGTAPVKSFQANALGLYDMEGNVWEWCADFYRPDYYQHSTTANPKGPQDSYDPQEPNLEKRVQRGGSFLCNDQYCERYKAGSRGKGEVNSPTNNVGFRCVKDIK</sequence>
<dbReference type="GO" id="GO:0120147">
    <property type="term" value="F:formylglycine-generating oxidase activity"/>
    <property type="evidence" value="ECO:0007669"/>
    <property type="project" value="TreeGrafter"/>
</dbReference>
<accession>A0A420FXP0</accession>
<dbReference type="SUPFAM" id="SSF56436">
    <property type="entry name" value="C-type lectin-like"/>
    <property type="match status" value="1"/>
</dbReference>
<dbReference type="Gene3D" id="3.90.1580.10">
    <property type="entry name" value="paralog of FGE (formylglycine-generating enzyme)"/>
    <property type="match status" value="1"/>
</dbReference>
<keyword evidence="3" id="KW-1185">Reference proteome</keyword>
<name>A0A420FXP0_9SPHI</name>
<evidence type="ECO:0000313" key="3">
    <source>
        <dbReference type="Proteomes" id="UP000286402"/>
    </source>
</evidence>
<evidence type="ECO:0000313" key="2">
    <source>
        <dbReference type="EMBL" id="RKF37691.1"/>
    </source>
</evidence>
<dbReference type="PANTHER" id="PTHR23150">
    <property type="entry name" value="SULFATASE MODIFYING FACTOR 1, 2"/>
    <property type="match status" value="1"/>
</dbReference>
<dbReference type="InterPro" id="IPR016187">
    <property type="entry name" value="CTDL_fold"/>
</dbReference>
<protein>
    <submittedName>
        <fullName evidence="2">Sulfatase-modifying factor protein</fullName>
    </submittedName>
</protein>
<comment type="caution">
    <text evidence="2">The sequence shown here is derived from an EMBL/GenBank/DDBJ whole genome shotgun (WGS) entry which is preliminary data.</text>
</comment>
<dbReference type="InterPro" id="IPR051043">
    <property type="entry name" value="Sulfatase_Mod_Factor_Kinase"/>
</dbReference>
<evidence type="ECO:0000259" key="1">
    <source>
        <dbReference type="Pfam" id="PF03781"/>
    </source>
</evidence>